<feature type="compositionally biased region" description="Polar residues" evidence="1">
    <location>
        <begin position="43"/>
        <end position="56"/>
    </location>
</feature>
<keyword evidence="3" id="KW-1185">Reference proteome</keyword>
<dbReference type="EMBL" id="CP144693">
    <property type="protein sequence ID" value="WVZ00228.1"/>
    <property type="molecule type" value="Genomic_DNA"/>
</dbReference>
<dbReference type="Proteomes" id="UP001374535">
    <property type="component" value="Chromosome 8"/>
</dbReference>
<name>A0AAQ3RPD1_VIGMU</name>
<organism evidence="2 3">
    <name type="scientific">Vigna mungo</name>
    <name type="common">Black gram</name>
    <name type="synonym">Phaseolus mungo</name>
    <dbReference type="NCBI Taxonomy" id="3915"/>
    <lineage>
        <taxon>Eukaryota</taxon>
        <taxon>Viridiplantae</taxon>
        <taxon>Streptophyta</taxon>
        <taxon>Embryophyta</taxon>
        <taxon>Tracheophyta</taxon>
        <taxon>Spermatophyta</taxon>
        <taxon>Magnoliopsida</taxon>
        <taxon>eudicotyledons</taxon>
        <taxon>Gunneridae</taxon>
        <taxon>Pentapetalae</taxon>
        <taxon>rosids</taxon>
        <taxon>fabids</taxon>
        <taxon>Fabales</taxon>
        <taxon>Fabaceae</taxon>
        <taxon>Papilionoideae</taxon>
        <taxon>50 kb inversion clade</taxon>
        <taxon>NPAAA clade</taxon>
        <taxon>indigoferoid/millettioid clade</taxon>
        <taxon>Phaseoleae</taxon>
        <taxon>Vigna</taxon>
    </lineage>
</organism>
<evidence type="ECO:0000313" key="2">
    <source>
        <dbReference type="EMBL" id="WVZ00228.1"/>
    </source>
</evidence>
<accession>A0AAQ3RPD1</accession>
<evidence type="ECO:0000256" key="1">
    <source>
        <dbReference type="SAM" id="MobiDB-lite"/>
    </source>
</evidence>
<proteinExistence type="predicted"/>
<gene>
    <name evidence="2" type="ORF">V8G54_026297</name>
</gene>
<evidence type="ECO:0000313" key="3">
    <source>
        <dbReference type="Proteomes" id="UP001374535"/>
    </source>
</evidence>
<protein>
    <submittedName>
        <fullName evidence="2">Uncharacterized protein</fullName>
    </submittedName>
</protein>
<dbReference type="AlphaFoldDB" id="A0AAQ3RPD1"/>
<feature type="region of interest" description="Disordered" evidence="1">
    <location>
        <begin position="1"/>
        <end position="73"/>
    </location>
</feature>
<feature type="compositionally biased region" description="Polar residues" evidence="1">
    <location>
        <begin position="18"/>
        <end position="36"/>
    </location>
</feature>
<sequence>MVVGSDAPSDYHVALRNDNPTLENGSTTQIPATTGSAPPIQPPHTTGMETSPATMSTKKKRGCPRKYAPDGSKMIQLPRNLRQNGVHNFFSSAESKAFVKNVELIGFAHQGSLGPTYGEAYRDDDRISVNDPVFANTIWT</sequence>
<reference evidence="2 3" key="1">
    <citation type="journal article" date="2023" name="Life. Sci Alliance">
        <title>Evolutionary insights into 3D genome organization and epigenetic landscape of Vigna mungo.</title>
        <authorList>
            <person name="Junaid A."/>
            <person name="Singh B."/>
            <person name="Bhatia S."/>
        </authorList>
    </citation>
    <scope>NUCLEOTIDE SEQUENCE [LARGE SCALE GENOMIC DNA]</scope>
    <source>
        <strain evidence="2">Urdbean</strain>
    </source>
</reference>